<organism evidence="2 3">
    <name type="scientific">Canavalia gladiata</name>
    <name type="common">Sword bean</name>
    <name type="synonym">Dolichos gladiatus</name>
    <dbReference type="NCBI Taxonomy" id="3824"/>
    <lineage>
        <taxon>Eukaryota</taxon>
        <taxon>Viridiplantae</taxon>
        <taxon>Streptophyta</taxon>
        <taxon>Embryophyta</taxon>
        <taxon>Tracheophyta</taxon>
        <taxon>Spermatophyta</taxon>
        <taxon>Magnoliopsida</taxon>
        <taxon>eudicotyledons</taxon>
        <taxon>Gunneridae</taxon>
        <taxon>Pentapetalae</taxon>
        <taxon>rosids</taxon>
        <taxon>fabids</taxon>
        <taxon>Fabales</taxon>
        <taxon>Fabaceae</taxon>
        <taxon>Papilionoideae</taxon>
        <taxon>50 kb inversion clade</taxon>
        <taxon>NPAAA clade</taxon>
        <taxon>indigoferoid/millettioid clade</taxon>
        <taxon>Phaseoleae</taxon>
        <taxon>Canavalia</taxon>
    </lineage>
</organism>
<protein>
    <submittedName>
        <fullName evidence="2">Uncharacterized protein</fullName>
    </submittedName>
</protein>
<reference evidence="2 3" key="1">
    <citation type="submission" date="2024-01" db="EMBL/GenBank/DDBJ databases">
        <title>The genomes of 5 underutilized Papilionoideae crops provide insights into root nodulation and disease resistanc.</title>
        <authorList>
            <person name="Jiang F."/>
        </authorList>
    </citation>
    <scope>NUCLEOTIDE SEQUENCE [LARGE SCALE GENOMIC DNA]</scope>
    <source>
        <strain evidence="2">LVBAO_FW01</strain>
        <tissue evidence="2">Leaves</tissue>
    </source>
</reference>
<sequence>MELEVDNLGRSVRLGPPTLEPSACKGTLHTGPPGFHGLLLRTYSPMGQVDLRSSSYSGKRTNLLVVKKGRNFVRDVRRPDRMQAEKMAPQFQSR</sequence>
<accession>A0AAN9QQ66</accession>
<feature type="region of interest" description="Disordered" evidence="1">
    <location>
        <begin position="1"/>
        <end position="30"/>
    </location>
</feature>
<comment type="caution">
    <text evidence="2">The sequence shown here is derived from an EMBL/GenBank/DDBJ whole genome shotgun (WGS) entry which is preliminary data.</text>
</comment>
<gene>
    <name evidence="2" type="ORF">VNO77_20057</name>
</gene>
<keyword evidence="3" id="KW-1185">Reference proteome</keyword>
<dbReference type="EMBL" id="JAYMYQ010000004">
    <property type="protein sequence ID" value="KAK7339393.1"/>
    <property type="molecule type" value="Genomic_DNA"/>
</dbReference>
<dbReference type="AlphaFoldDB" id="A0AAN9QQ66"/>
<evidence type="ECO:0000256" key="1">
    <source>
        <dbReference type="SAM" id="MobiDB-lite"/>
    </source>
</evidence>
<dbReference type="Proteomes" id="UP001367508">
    <property type="component" value="Unassembled WGS sequence"/>
</dbReference>
<name>A0AAN9QQ66_CANGL</name>
<proteinExistence type="predicted"/>
<evidence type="ECO:0000313" key="2">
    <source>
        <dbReference type="EMBL" id="KAK7339393.1"/>
    </source>
</evidence>
<evidence type="ECO:0000313" key="3">
    <source>
        <dbReference type="Proteomes" id="UP001367508"/>
    </source>
</evidence>